<dbReference type="OrthoDB" id="10435848at2759"/>
<sequence length="233" mass="25238">MASADSPTSMQLLIAHQYMHGPGAPPNISGSSDRRPRRLCSADLSSHGRSGGEYSPYLYSSVNEVTHQLPPTLGTHYGEAPYYRGNNEFDRQLRREVSLAAHDRSRPPQSAPPTHPSSARFAASARAPTSQNKTASRISFTSANGPSKKDAVRTGSAPPPSRSALSPSVTWRRPSQESLPSLSSASNAHAIVPEAALVPCLRLTVKQNGFVVRDELGTDKHMRFHRYLINTVS</sequence>
<feature type="region of interest" description="Disordered" evidence="1">
    <location>
        <begin position="101"/>
        <end position="186"/>
    </location>
</feature>
<dbReference type="Proteomes" id="UP000037923">
    <property type="component" value="Unassembled WGS sequence"/>
</dbReference>
<organism evidence="2 3">
    <name type="scientific">Leptomonas pyrrhocoris</name>
    <name type="common">Firebug parasite</name>
    <dbReference type="NCBI Taxonomy" id="157538"/>
    <lineage>
        <taxon>Eukaryota</taxon>
        <taxon>Discoba</taxon>
        <taxon>Euglenozoa</taxon>
        <taxon>Kinetoplastea</taxon>
        <taxon>Metakinetoplastina</taxon>
        <taxon>Trypanosomatida</taxon>
        <taxon>Trypanosomatidae</taxon>
        <taxon>Leishmaniinae</taxon>
        <taxon>Leptomonas</taxon>
    </lineage>
</organism>
<feature type="compositionally biased region" description="Low complexity" evidence="1">
    <location>
        <begin position="176"/>
        <end position="186"/>
    </location>
</feature>
<gene>
    <name evidence="2" type="ORF">ABB37_05666</name>
</gene>
<feature type="compositionally biased region" description="Low complexity" evidence="1">
    <location>
        <begin position="117"/>
        <end position="127"/>
    </location>
</feature>
<dbReference type="GeneID" id="26905956"/>
<name>A0A0M9FZH6_LEPPY</name>
<reference evidence="2 3" key="1">
    <citation type="submission" date="2015-07" db="EMBL/GenBank/DDBJ databases">
        <title>High-quality genome of monoxenous trypanosomatid Leptomonas pyrrhocoris.</title>
        <authorList>
            <person name="Flegontov P."/>
            <person name="Butenko A."/>
            <person name="Firsov S."/>
            <person name="Vlcek C."/>
            <person name="Logacheva M.D."/>
            <person name="Field M."/>
            <person name="Filatov D."/>
            <person name="Flegontova O."/>
            <person name="Gerasimov E."/>
            <person name="Jackson A.P."/>
            <person name="Kelly S."/>
            <person name="Opperdoes F."/>
            <person name="O'Reilly A."/>
            <person name="Votypka J."/>
            <person name="Yurchenko V."/>
            <person name="Lukes J."/>
        </authorList>
    </citation>
    <scope>NUCLEOTIDE SEQUENCE [LARGE SCALE GENOMIC DNA]</scope>
    <source>
        <strain evidence="2">H10</strain>
    </source>
</reference>
<evidence type="ECO:0000313" key="3">
    <source>
        <dbReference type="Proteomes" id="UP000037923"/>
    </source>
</evidence>
<accession>A0A0M9FZH6</accession>
<keyword evidence="3" id="KW-1185">Reference proteome</keyword>
<protein>
    <submittedName>
        <fullName evidence="2">Uncharacterized protein</fullName>
    </submittedName>
</protein>
<proteinExistence type="predicted"/>
<evidence type="ECO:0000313" key="2">
    <source>
        <dbReference type="EMBL" id="KPA79163.1"/>
    </source>
</evidence>
<evidence type="ECO:0000256" key="1">
    <source>
        <dbReference type="SAM" id="MobiDB-lite"/>
    </source>
</evidence>
<dbReference type="RefSeq" id="XP_015657602.1">
    <property type="nucleotide sequence ID" value="XM_015803777.1"/>
</dbReference>
<dbReference type="VEuPathDB" id="TriTrypDB:LpyrH10_11_1310"/>
<dbReference type="AlphaFoldDB" id="A0A0M9FZH6"/>
<feature type="compositionally biased region" description="Polar residues" evidence="1">
    <location>
        <begin position="128"/>
        <end position="145"/>
    </location>
</feature>
<feature type="region of interest" description="Disordered" evidence="1">
    <location>
        <begin position="17"/>
        <end position="52"/>
    </location>
</feature>
<comment type="caution">
    <text evidence="2">The sequence shown here is derived from an EMBL/GenBank/DDBJ whole genome shotgun (WGS) entry which is preliminary data.</text>
</comment>
<dbReference type="EMBL" id="LGTL01000011">
    <property type="protein sequence ID" value="KPA79163.1"/>
    <property type="molecule type" value="Genomic_DNA"/>
</dbReference>